<dbReference type="InterPro" id="IPR003848">
    <property type="entry name" value="DUF218"/>
</dbReference>
<dbReference type="Proteomes" id="UP000270616">
    <property type="component" value="Unassembled WGS sequence"/>
</dbReference>
<keyword evidence="3" id="KW-1185">Reference proteome</keyword>
<accession>A0A3N3ZPK5</accession>
<evidence type="ECO:0000313" key="2">
    <source>
        <dbReference type="EMBL" id="ROZ62904.1"/>
    </source>
</evidence>
<dbReference type="EMBL" id="RKMF01000010">
    <property type="protein sequence ID" value="ROZ62904.1"/>
    <property type="molecule type" value="Genomic_DNA"/>
</dbReference>
<organism evidence="2 3">
    <name type="scientific">Kocuria soli</name>
    <dbReference type="NCBI Taxonomy" id="2485125"/>
    <lineage>
        <taxon>Bacteria</taxon>
        <taxon>Bacillati</taxon>
        <taxon>Actinomycetota</taxon>
        <taxon>Actinomycetes</taxon>
        <taxon>Micrococcales</taxon>
        <taxon>Micrococcaceae</taxon>
        <taxon>Kocuria</taxon>
    </lineage>
</organism>
<gene>
    <name evidence="2" type="ORF">EDL96_08920</name>
</gene>
<evidence type="ECO:0000259" key="1">
    <source>
        <dbReference type="Pfam" id="PF02698"/>
    </source>
</evidence>
<evidence type="ECO:0000313" key="3">
    <source>
        <dbReference type="Proteomes" id="UP000270616"/>
    </source>
</evidence>
<name>A0A3N3ZPK5_9MICC</name>
<dbReference type="Pfam" id="PF02698">
    <property type="entry name" value="DUF218"/>
    <property type="match status" value="1"/>
</dbReference>
<sequence>MLHPDVTENPEPADALLVLGPPDPKRIEVAAEIMDAGLAPVAVVATPDPVTGTWPSDADFIRNQSYCDSDLPYEVICFKPDPSTTQGEAIKLRELAEERGWDNVIVLTYRPHVARSQLIVGRCFEGTTQWPTFDYQEDYSPFSRMTWREFIYQSAGFLKAWVTPGCDSQLPWHPKSGA</sequence>
<comment type="caution">
    <text evidence="2">The sequence shown here is derived from an EMBL/GenBank/DDBJ whole genome shotgun (WGS) entry which is preliminary data.</text>
</comment>
<feature type="domain" description="DUF218" evidence="1">
    <location>
        <begin position="14"/>
        <end position="151"/>
    </location>
</feature>
<protein>
    <submittedName>
        <fullName evidence="2">YdcF family protein</fullName>
    </submittedName>
</protein>
<dbReference type="AlphaFoldDB" id="A0A3N3ZPK5"/>
<proteinExistence type="predicted"/>
<dbReference type="CDD" id="cd06259">
    <property type="entry name" value="YdcF-like"/>
    <property type="match status" value="1"/>
</dbReference>
<reference evidence="2 3" key="1">
    <citation type="submission" date="2018-10" db="EMBL/GenBank/DDBJ databases">
        <title>Kocuria sp. M5W7-7, whole genome shotgun sequence.</title>
        <authorList>
            <person name="Tuo L."/>
        </authorList>
    </citation>
    <scope>NUCLEOTIDE SEQUENCE [LARGE SCALE GENOMIC DNA]</scope>
    <source>
        <strain evidence="2 3">M5W7-7</strain>
    </source>
</reference>
<dbReference type="OrthoDB" id="4772924at2"/>